<evidence type="ECO:0000313" key="3">
    <source>
        <dbReference type="Proteomes" id="UP000198607"/>
    </source>
</evidence>
<dbReference type="OrthoDB" id="8557310at2"/>
<keyword evidence="3" id="KW-1185">Reference proteome</keyword>
<evidence type="ECO:0000256" key="1">
    <source>
        <dbReference type="SAM" id="SignalP"/>
    </source>
</evidence>
<sequence>MTQHFARGLAQLCLVAALLLSPVVHAQDASPYALPSSQAADYAAILNQRADQVTLFDYGPRALIRIIDFPNLQEQGRMFNRVVALVERIGAPRSRVLNNDELAQFIRSVGKSDATFAYGNDFLVSELVVFFNLADMGGIRLNAEEIALRKMLIESRWMVERNGFFQALKPQAVILSIPQASDRTSPPVSVQARTTILMHEISHAEYYTNPLYANYCRHFWRNVLNDGQRNAFRKFLSGSSYNPDNEEMMINETQAYLLYTPDPRAFNARLVGMKDKDIESLRARFFAGFPDAPLAEMRR</sequence>
<feature type="signal peptide" evidence="1">
    <location>
        <begin position="1"/>
        <end position="26"/>
    </location>
</feature>
<keyword evidence="1" id="KW-0732">Signal</keyword>
<dbReference type="RefSeq" id="WP_091932557.1">
    <property type="nucleotide sequence ID" value="NZ_FNCY01000001.1"/>
</dbReference>
<protein>
    <submittedName>
        <fullName evidence="2">Uncharacterized protein</fullName>
    </submittedName>
</protein>
<accession>A0A1G7W3E0</accession>
<name>A0A1G7W3E0_9RHOO</name>
<dbReference type="Proteomes" id="UP000198607">
    <property type="component" value="Unassembled WGS sequence"/>
</dbReference>
<dbReference type="EMBL" id="FNCY01000001">
    <property type="protein sequence ID" value="SDG66532.1"/>
    <property type="molecule type" value="Genomic_DNA"/>
</dbReference>
<dbReference type="AlphaFoldDB" id="A0A1G7W3E0"/>
<proteinExistence type="predicted"/>
<gene>
    <name evidence="2" type="ORF">SAMN05660652_00399</name>
</gene>
<evidence type="ECO:0000313" key="2">
    <source>
        <dbReference type="EMBL" id="SDG66532.1"/>
    </source>
</evidence>
<feature type="chain" id="PRO_5011449566" evidence="1">
    <location>
        <begin position="27"/>
        <end position="299"/>
    </location>
</feature>
<organism evidence="2 3">
    <name type="scientific">Propionivibrio dicarboxylicus</name>
    <dbReference type="NCBI Taxonomy" id="83767"/>
    <lineage>
        <taxon>Bacteria</taxon>
        <taxon>Pseudomonadati</taxon>
        <taxon>Pseudomonadota</taxon>
        <taxon>Betaproteobacteria</taxon>
        <taxon>Rhodocyclales</taxon>
        <taxon>Rhodocyclaceae</taxon>
        <taxon>Propionivibrio</taxon>
    </lineage>
</organism>
<dbReference type="STRING" id="83767.SAMN05660652_00399"/>
<reference evidence="2 3" key="1">
    <citation type="submission" date="2016-10" db="EMBL/GenBank/DDBJ databases">
        <authorList>
            <person name="de Groot N.N."/>
        </authorList>
    </citation>
    <scope>NUCLEOTIDE SEQUENCE [LARGE SCALE GENOMIC DNA]</scope>
    <source>
        <strain evidence="2 3">DSM 5885</strain>
    </source>
</reference>